<evidence type="ECO:0000256" key="5">
    <source>
        <dbReference type="ARBA" id="ARBA00022723"/>
    </source>
</evidence>
<evidence type="ECO:0000256" key="7">
    <source>
        <dbReference type="ARBA" id="ARBA00022842"/>
    </source>
</evidence>
<feature type="compositionally biased region" description="Polar residues" evidence="12">
    <location>
        <begin position="177"/>
        <end position="186"/>
    </location>
</feature>
<keyword evidence="15" id="KW-1185">Reference proteome</keyword>
<dbReference type="AlphaFoldDB" id="A0A0D9VFX4"/>
<dbReference type="FunFam" id="3.60.40.10:FF:000024">
    <property type="entry name" value="probable protein phosphatase 2C 33"/>
    <property type="match status" value="1"/>
</dbReference>
<comment type="catalytic activity">
    <reaction evidence="10">
        <text>O-phospho-L-seryl-[protein] + H2O = L-seryl-[protein] + phosphate</text>
        <dbReference type="Rhea" id="RHEA:20629"/>
        <dbReference type="Rhea" id="RHEA-COMP:9863"/>
        <dbReference type="Rhea" id="RHEA-COMP:11604"/>
        <dbReference type="ChEBI" id="CHEBI:15377"/>
        <dbReference type="ChEBI" id="CHEBI:29999"/>
        <dbReference type="ChEBI" id="CHEBI:43474"/>
        <dbReference type="ChEBI" id="CHEBI:83421"/>
        <dbReference type="EC" id="3.1.3.16"/>
    </reaction>
</comment>
<keyword evidence="5" id="KW-0479">Metal-binding</keyword>
<evidence type="ECO:0000313" key="15">
    <source>
        <dbReference type="Proteomes" id="UP000032180"/>
    </source>
</evidence>
<dbReference type="Pfam" id="PF00481">
    <property type="entry name" value="PP2C"/>
    <property type="match status" value="1"/>
</dbReference>
<dbReference type="SMART" id="SM00332">
    <property type="entry name" value="PP2Cc"/>
    <property type="match status" value="1"/>
</dbReference>
<organism evidence="14 15">
    <name type="scientific">Leersia perrieri</name>
    <dbReference type="NCBI Taxonomy" id="77586"/>
    <lineage>
        <taxon>Eukaryota</taxon>
        <taxon>Viridiplantae</taxon>
        <taxon>Streptophyta</taxon>
        <taxon>Embryophyta</taxon>
        <taxon>Tracheophyta</taxon>
        <taxon>Spermatophyta</taxon>
        <taxon>Magnoliopsida</taxon>
        <taxon>Liliopsida</taxon>
        <taxon>Poales</taxon>
        <taxon>Poaceae</taxon>
        <taxon>BOP clade</taxon>
        <taxon>Oryzoideae</taxon>
        <taxon>Oryzeae</taxon>
        <taxon>Oryzinae</taxon>
        <taxon>Leersia</taxon>
    </lineage>
</organism>
<dbReference type="CDD" id="cd00143">
    <property type="entry name" value="PP2Cc"/>
    <property type="match status" value="1"/>
</dbReference>
<evidence type="ECO:0000256" key="4">
    <source>
        <dbReference type="ARBA" id="ARBA00013081"/>
    </source>
</evidence>
<feature type="region of interest" description="Disordered" evidence="12">
    <location>
        <begin position="141"/>
        <end position="161"/>
    </location>
</feature>
<dbReference type="Gene3D" id="3.60.40.10">
    <property type="entry name" value="PPM-type phosphatase domain"/>
    <property type="match status" value="1"/>
</dbReference>
<protein>
    <recommendedName>
        <fullName evidence="4">protein-serine/threonine phosphatase</fullName>
        <ecNumber evidence="4">3.1.3.16</ecNumber>
    </recommendedName>
</protein>
<dbReference type="eggNOG" id="KOG0698">
    <property type="taxonomic scope" value="Eukaryota"/>
</dbReference>
<evidence type="ECO:0000256" key="11">
    <source>
        <dbReference type="ARBA" id="ARBA00048336"/>
    </source>
</evidence>
<evidence type="ECO:0000256" key="6">
    <source>
        <dbReference type="ARBA" id="ARBA00022801"/>
    </source>
</evidence>
<name>A0A0D9VFX4_9ORYZ</name>
<keyword evidence="8" id="KW-0904">Protein phosphatase</keyword>
<evidence type="ECO:0000256" key="9">
    <source>
        <dbReference type="ARBA" id="ARBA00023211"/>
    </source>
</evidence>
<dbReference type="STRING" id="77586.A0A0D9VFX4"/>
<dbReference type="HOGENOM" id="CLU_457394_0_0_1"/>
<evidence type="ECO:0000256" key="10">
    <source>
        <dbReference type="ARBA" id="ARBA00047761"/>
    </source>
</evidence>
<evidence type="ECO:0000256" key="12">
    <source>
        <dbReference type="SAM" id="MobiDB-lite"/>
    </source>
</evidence>
<dbReference type="PROSITE" id="PS51746">
    <property type="entry name" value="PPM_2"/>
    <property type="match status" value="1"/>
</dbReference>
<dbReference type="PANTHER" id="PTHR47992">
    <property type="entry name" value="PROTEIN PHOSPHATASE"/>
    <property type="match status" value="1"/>
</dbReference>
<feature type="region of interest" description="Disordered" evidence="12">
    <location>
        <begin position="281"/>
        <end position="309"/>
    </location>
</feature>
<dbReference type="GO" id="GO:0046872">
    <property type="term" value="F:metal ion binding"/>
    <property type="evidence" value="ECO:0007669"/>
    <property type="project" value="UniProtKB-KW"/>
</dbReference>
<comment type="catalytic activity">
    <reaction evidence="11">
        <text>O-phospho-L-threonyl-[protein] + H2O = L-threonyl-[protein] + phosphate</text>
        <dbReference type="Rhea" id="RHEA:47004"/>
        <dbReference type="Rhea" id="RHEA-COMP:11060"/>
        <dbReference type="Rhea" id="RHEA-COMP:11605"/>
        <dbReference type="ChEBI" id="CHEBI:15377"/>
        <dbReference type="ChEBI" id="CHEBI:30013"/>
        <dbReference type="ChEBI" id="CHEBI:43474"/>
        <dbReference type="ChEBI" id="CHEBI:61977"/>
        <dbReference type="EC" id="3.1.3.16"/>
    </reaction>
</comment>
<comment type="similarity">
    <text evidence="3">Belongs to the PP2C family.</text>
</comment>
<keyword evidence="9" id="KW-0464">Manganese</keyword>
<feature type="region of interest" description="Disordered" evidence="12">
    <location>
        <begin position="24"/>
        <end position="46"/>
    </location>
</feature>
<dbReference type="SUPFAM" id="SSF81606">
    <property type="entry name" value="PP2C-like"/>
    <property type="match status" value="1"/>
</dbReference>
<dbReference type="Proteomes" id="UP000032180">
    <property type="component" value="Chromosome 2"/>
</dbReference>
<dbReference type="InterPro" id="IPR001932">
    <property type="entry name" value="PPM-type_phosphatase-like_dom"/>
</dbReference>
<dbReference type="GO" id="GO:0004722">
    <property type="term" value="F:protein serine/threonine phosphatase activity"/>
    <property type="evidence" value="ECO:0007669"/>
    <property type="project" value="UniProtKB-EC"/>
</dbReference>
<dbReference type="EC" id="3.1.3.16" evidence="4"/>
<evidence type="ECO:0000256" key="3">
    <source>
        <dbReference type="ARBA" id="ARBA00006702"/>
    </source>
</evidence>
<reference evidence="15" key="2">
    <citation type="submission" date="2013-12" db="EMBL/GenBank/DDBJ databases">
        <authorList>
            <person name="Yu Y."/>
            <person name="Lee S."/>
            <person name="de Baynast K."/>
            <person name="Wissotski M."/>
            <person name="Liu L."/>
            <person name="Talag J."/>
            <person name="Goicoechea J."/>
            <person name="Angelova A."/>
            <person name="Jetty R."/>
            <person name="Kudrna D."/>
            <person name="Golser W."/>
            <person name="Rivera L."/>
            <person name="Zhang J."/>
            <person name="Wing R."/>
        </authorList>
    </citation>
    <scope>NUCLEOTIDE SEQUENCE</scope>
</reference>
<keyword evidence="6" id="KW-0378">Hydrolase</keyword>
<proteinExistence type="inferred from homology"/>
<reference evidence="14 15" key="1">
    <citation type="submission" date="2012-08" db="EMBL/GenBank/DDBJ databases">
        <title>Oryza genome evolution.</title>
        <authorList>
            <person name="Wing R.A."/>
        </authorList>
    </citation>
    <scope>NUCLEOTIDE SEQUENCE</scope>
</reference>
<evidence type="ECO:0000256" key="8">
    <source>
        <dbReference type="ARBA" id="ARBA00022912"/>
    </source>
</evidence>
<accession>A0A0D9VFX4</accession>
<evidence type="ECO:0000313" key="14">
    <source>
        <dbReference type="EnsemblPlants" id="LPERR02G13230.2"/>
    </source>
</evidence>
<comment type="cofactor">
    <cofactor evidence="2">
        <name>Mg(2+)</name>
        <dbReference type="ChEBI" id="CHEBI:18420"/>
    </cofactor>
</comment>
<keyword evidence="7" id="KW-0460">Magnesium</keyword>
<sequence>MGLWPPSWFVGFYLRPKQPSVRRHSSKSRTFLTREPQKTHTRTASPLHGGKNIILLNYLSNDSILLSLVVSLSSLPSLVRLLPCPFPIRRPPCILRSAARPPPHTHTHTTRPASETGADLDFAAISERYNNSIVAIHPPRRRGRRLTGGEERRGAARGAGGRIGRGCMVEAAAGRRSGTNPQTTTPRGPAPGADGRRVAAELRGIPGRIAGNGACAVASLYTQQGKKGVNQDAMIVWENFCSREDTTFCGVFDGHGPNGHLVAKRVRDLLPIKLGADLATDEGRQTSTSNIKSNGDETGSPQNMGRDAEQNGEYPEIFTALRTSFLRVFNVMDRDLKSHKNIDCFFSGTTAVAVLKQGRNLIIGNLGDSRAILGTRDKDNQLMAVQLTVDLKPNIPSEAQRIRQRRGRIFALPEEPEVARVWLPKYNSPGLAMARAFGDFCLKDYGLISTPEVSYHRITEKDEFVVLATDGVWDVLSNTEVVSIINRATSRASAARFLVESAHRAWRARFPTSKIDDCAVVCLFLDTGELSETSNSMARDMANAVEVSSGQHSTNTVQLSTGVSSDGVSAVVMDSDDLSAVDAVAKLVTVADMSKNV</sequence>
<feature type="region of interest" description="Disordered" evidence="12">
    <location>
        <begin position="173"/>
        <end position="195"/>
    </location>
</feature>
<dbReference type="InterPro" id="IPR036457">
    <property type="entry name" value="PPM-type-like_dom_sf"/>
</dbReference>
<feature type="compositionally biased region" description="Polar residues" evidence="12">
    <location>
        <begin position="285"/>
        <end position="303"/>
    </location>
</feature>
<comment type="cofactor">
    <cofactor evidence="1">
        <name>Mn(2+)</name>
        <dbReference type="ChEBI" id="CHEBI:29035"/>
    </cofactor>
</comment>
<evidence type="ECO:0000256" key="2">
    <source>
        <dbReference type="ARBA" id="ARBA00001946"/>
    </source>
</evidence>
<feature type="domain" description="PPM-type phosphatase" evidence="13">
    <location>
        <begin position="217"/>
        <end position="525"/>
    </location>
</feature>
<evidence type="ECO:0000256" key="1">
    <source>
        <dbReference type="ARBA" id="ARBA00001936"/>
    </source>
</evidence>
<dbReference type="EnsemblPlants" id="LPERR02G13230.2">
    <property type="protein sequence ID" value="LPERR02G13230.2"/>
    <property type="gene ID" value="LPERR02G13230"/>
</dbReference>
<evidence type="ECO:0000259" key="13">
    <source>
        <dbReference type="PROSITE" id="PS51746"/>
    </source>
</evidence>
<dbReference type="Gramene" id="LPERR02G13230.2">
    <property type="protein sequence ID" value="LPERR02G13230.2"/>
    <property type="gene ID" value="LPERR02G13230"/>
</dbReference>
<reference evidence="14" key="3">
    <citation type="submission" date="2015-04" db="UniProtKB">
        <authorList>
            <consortium name="EnsemblPlants"/>
        </authorList>
    </citation>
    <scope>IDENTIFICATION</scope>
</reference>
<dbReference type="InterPro" id="IPR015655">
    <property type="entry name" value="PP2C"/>
</dbReference>